<reference evidence="1" key="1">
    <citation type="journal article" date="2019" name="bioRxiv">
        <title>The Genome of the Zebra Mussel, Dreissena polymorpha: A Resource for Invasive Species Research.</title>
        <authorList>
            <person name="McCartney M.A."/>
            <person name="Auch B."/>
            <person name="Kono T."/>
            <person name="Mallez S."/>
            <person name="Zhang Y."/>
            <person name="Obille A."/>
            <person name="Becker A."/>
            <person name="Abrahante J.E."/>
            <person name="Garbe J."/>
            <person name="Badalamenti J.P."/>
            <person name="Herman A."/>
            <person name="Mangelson H."/>
            <person name="Liachko I."/>
            <person name="Sullivan S."/>
            <person name="Sone E.D."/>
            <person name="Koren S."/>
            <person name="Silverstein K.A.T."/>
            <person name="Beckman K.B."/>
            <person name="Gohl D.M."/>
        </authorList>
    </citation>
    <scope>NUCLEOTIDE SEQUENCE</scope>
    <source>
        <strain evidence="1">Duluth1</strain>
        <tissue evidence="1">Whole animal</tissue>
    </source>
</reference>
<organism evidence="1 2">
    <name type="scientific">Dreissena polymorpha</name>
    <name type="common">Zebra mussel</name>
    <name type="synonym">Mytilus polymorpha</name>
    <dbReference type="NCBI Taxonomy" id="45954"/>
    <lineage>
        <taxon>Eukaryota</taxon>
        <taxon>Metazoa</taxon>
        <taxon>Spiralia</taxon>
        <taxon>Lophotrochozoa</taxon>
        <taxon>Mollusca</taxon>
        <taxon>Bivalvia</taxon>
        <taxon>Autobranchia</taxon>
        <taxon>Heteroconchia</taxon>
        <taxon>Euheterodonta</taxon>
        <taxon>Imparidentia</taxon>
        <taxon>Neoheterodontei</taxon>
        <taxon>Myida</taxon>
        <taxon>Dreissenoidea</taxon>
        <taxon>Dreissenidae</taxon>
        <taxon>Dreissena</taxon>
    </lineage>
</organism>
<evidence type="ECO:0000313" key="2">
    <source>
        <dbReference type="Proteomes" id="UP000828390"/>
    </source>
</evidence>
<dbReference type="PANTHER" id="PTHR33480">
    <property type="entry name" value="SET DOMAIN-CONTAINING PROTEIN-RELATED"/>
    <property type="match status" value="1"/>
</dbReference>
<evidence type="ECO:0000313" key="1">
    <source>
        <dbReference type="EMBL" id="KAH3782692.1"/>
    </source>
</evidence>
<sequence length="66" mass="8070">MNKGHLLPFSEDIMRLKTFLDQKTESLLEILHERFDKDDWNVLNQMTFPQLVMFNRRRGWETLNEC</sequence>
<protein>
    <submittedName>
        <fullName evidence="1">Uncharacterized protein</fullName>
    </submittedName>
</protein>
<proteinExistence type="predicted"/>
<name>A0A9D4IRV5_DREPO</name>
<keyword evidence="2" id="KW-1185">Reference proteome</keyword>
<dbReference type="Proteomes" id="UP000828390">
    <property type="component" value="Unassembled WGS sequence"/>
</dbReference>
<comment type="caution">
    <text evidence="1">The sequence shown here is derived from an EMBL/GenBank/DDBJ whole genome shotgun (WGS) entry which is preliminary data.</text>
</comment>
<dbReference type="EMBL" id="JAIWYP010000008">
    <property type="protein sequence ID" value="KAH3782692.1"/>
    <property type="molecule type" value="Genomic_DNA"/>
</dbReference>
<accession>A0A9D4IRV5</accession>
<dbReference type="AlphaFoldDB" id="A0A9D4IRV5"/>
<reference evidence="1" key="2">
    <citation type="submission" date="2020-11" db="EMBL/GenBank/DDBJ databases">
        <authorList>
            <person name="McCartney M.A."/>
            <person name="Auch B."/>
            <person name="Kono T."/>
            <person name="Mallez S."/>
            <person name="Becker A."/>
            <person name="Gohl D.M."/>
            <person name="Silverstein K.A.T."/>
            <person name="Koren S."/>
            <person name="Bechman K.B."/>
            <person name="Herman A."/>
            <person name="Abrahante J.E."/>
            <person name="Garbe J."/>
        </authorList>
    </citation>
    <scope>NUCLEOTIDE SEQUENCE</scope>
    <source>
        <strain evidence="1">Duluth1</strain>
        <tissue evidence="1">Whole animal</tissue>
    </source>
</reference>
<gene>
    <name evidence="1" type="ORF">DPMN_160611</name>
</gene>